<dbReference type="PROSITE" id="PS50234">
    <property type="entry name" value="VWFA"/>
    <property type="match status" value="1"/>
</dbReference>
<reference evidence="2 3" key="1">
    <citation type="journal article" date="2021" name="ISME Commun">
        <title>Automated analysis of genomic sequences facilitates high-throughput and comprehensive description of bacteria.</title>
        <authorList>
            <person name="Hitch T.C.A."/>
        </authorList>
    </citation>
    <scope>NUCLEOTIDE SEQUENCE [LARGE SCALE GENOMIC DNA]</scope>
    <source>
        <strain evidence="2 3">Sanger_31</strain>
    </source>
</reference>
<dbReference type="Gene3D" id="2.80.10.50">
    <property type="match status" value="1"/>
</dbReference>
<sequence length="704" mass="79185">MVIDCSGSMQYNDPYEAGRKKAAESFINVLRNKDNVAILAEDSRPQILCNFTSVGQKNILLNSLNNIYSTGGNNFDASINQSIQLLKTQTGAPKKMIVFMSDGGCNISDSYLKEADSLDISIYTIGFGLGSDDKTLEHMAKMTHGEFYKAITTNDLADIYSQIALDTFFDTKDTDGDGLYDVFELAGIRVQNGQIVNTRYDLPDTDKDGLKDGVEIEPVPIYKTIIMDHKEQEVTAGYYFIMNSNPESNDDSDGDGYSDIEDPYPMDKPDILGDKYDFLDGETYYLTKMVGIYPEYYMNVKDNSTNPGASLIMYNYTGNNNQKFKFEWCDEGYKIHALNNEELVLTLHLNDDGSYSVFMGNDLNLQGQLWEVLPYNNGAKGLLGENGLVIRSKVLYYENNDTIGKPLYLSYKNNQISVSTDRINNARFMTCAIADWTRFGDAYMQYVGWTYTSNDKINRAMKNYTNNTKIGLKKYGDDKNIYFYNEKMLVINQSNGNFSDDGGLMFADVPMHGVICELMAAFNAATLAGENVNFFKTAAEFEYNALVLDIVTGGLFSNKTDYLKDGFYGSNPDKVSDWLDSLNLTYKTYKNPKIGDLEYAFDFGNALAQEMDSEFTNGNVAYFSYKYESSIELGAFAKVVTYQKQHSVAGIKDDNSGMIATFNRYSNYTEAQHNDGNTTYFNSIDEIANKEGCIFDVGYLIQKK</sequence>
<dbReference type="Proteomes" id="UP001208131">
    <property type="component" value="Unassembled WGS sequence"/>
</dbReference>
<dbReference type="AlphaFoldDB" id="A0AAE3IGN8"/>
<evidence type="ECO:0000313" key="3">
    <source>
        <dbReference type="Proteomes" id="UP001208131"/>
    </source>
</evidence>
<dbReference type="InterPro" id="IPR035992">
    <property type="entry name" value="Ricin_B-like_lectins"/>
</dbReference>
<dbReference type="SMART" id="SM00327">
    <property type="entry name" value="VWA"/>
    <property type="match status" value="1"/>
</dbReference>
<protein>
    <submittedName>
        <fullName evidence="2">VWA domain-containing protein</fullName>
    </submittedName>
</protein>
<dbReference type="InterPro" id="IPR002035">
    <property type="entry name" value="VWF_A"/>
</dbReference>
<dbReference type="EMBL" id="JAOQJZ010000002">
    <property type="protein sequence ID" value="MCU6704736.1"/>
    <property type="molecule type" value="Genomic_DNA"/>
</dbReference>
<comment type="caution">
    <text evidence="2">The sequence shown here is derived from an EMBL/GenBank/DDBJ whole genome shotgun (WGS) entry which is preliminary data.</text>
</comment>
<feature type="domain" description="VWFA" evidence="1">
    <location>
        <begin position="1"/>
        <end position="163"/>
    </location>
</feature>
<evidence type="ECO:0000259" key="1">
    <source>
        <dbReference type="PROSITE" id="PS50234"/>
    </source>
</evidence>
<evidence type="ECO:0000313" key="2">
    <source>
        <dbReference type="EMBL" id="MCU6704736.1"/>
    </source>
</evidence>
<proteinExistence type="predicted"/>
<dbReference type="Gene3D" id="3.40.50.410">
    <property type="entry name" value="von Willebrand factor, type A domain"/>
    <property type="match status" value="1"/>
</dbReference>
<dbReference type="RefSeq" id="WP_267300341.1">
    <property type="nucleotide sequence ID" value="NZ_JAOQJZ010000002.1"/>
</dbReference>
<gene>
    <name evidence="2" type="ORF">OCV57_02180</name>
</gene>
<accession>A0AAE3IGN8</accession>
<dbReference type="CDD" id="cd00161">
    <property type="entry name" value="beta-trefoil_Ricin-like"/>
    <property type="match status" value="1"/>
</dbReference>
<organism evidence="2 3">
    <name type="scientific">Hominimerdicola aceti</name>
    <dbReference type="NCBI Taxonomy" id="2981726"/>
    <lineage>
        <taxon>Bacteria</taxon>
        <taxon>Bacillati</taxon>
        <taxon>Bacillota</taxon>
        <taxon>Clostridia</taxon>
        <taxon>Eubacteriales</taxon>
        <taxon>Oscillospiraceae</taxon>
        <taxon>Hominimerdicola</taxon>
    </lineage>
</organism>
<dbReference type="InterPro" id="IPR036465">
    <property type="entry name" value="vWFA_dom_sf"/>
</dbReference>
<dbReference type="SUPFAM" id="SSF50370">
    <property type="entry name" value="Ricin B-like lectins"/>
    <property type="match status" value="1"/>
</dbReference>
<dbReference type="SUPFAM" id="SSF53300">
    <property type="entry name" value="vWA-like"/>
    <property type="match status" value="1"/>
</dbReference>
<dbReference type="CDD" id="cd00198">
    <property type="entry name" value="vWFA"/>
    <property type="match status" value="1"/>
</dbReference>
<dbReference type="Pfam" id="PF00092">
    <property type="entry name" value="VWA"/>
    <property type="match status" value="1"/>
</dbReference>
<keyword evidence="3" id="KW-1185">Reference proteome</keyword>
<name>A0AAE3IGN8_9FIRM</name>